<dbReference type="Gene3D" id="2.40.50.120">
    <property type="match status" value="1"/>
</dbReference>
<reference evidence="5 6" key="2">
    <citation type="submission" date="2018-11" db="EMBL/GenBank/DDBJ databases">
        <authorList>
            <consortium name="Pathogen Informatics"/>
        </authorList>
    </citation>
    <scope>NUCLEOTIDE SEQUENCE [LARGE SCALE GENOMIC DNA]</scope>
</reference>
<proteinExistence type="predicted"/>
<evidence type="ECO:0000259" key="4">
    <source>
        <dbReference type="PROSITE" id="PS50189"/>
    </source>
</evidence>
<dbReference type="CDD" id="cd03579">
    <property type="entry name" value="NTR_netrin-1_like"/>
    <property type="match status" value="1"/>
</dbReference>
<protein>
    <submittedName>
        <fullName evidence="7">NTR domain-containing protein</fullName>
    </submittedName>
</protein>
<dbReference type="InterPro" id="IPR001134">
    <property type="entry name" value="Netrin_domain"/>
</dbReference>
<evidence type="ECO:0000313" key="7">
    <source>
        <dbReference type="WBParaSite" id="TCNE_0001345301-mRNA-1"/>
    </source>
</evidence>
<gene>
    <name evidence="5" type="ORF">TCNE_LOCUS13453</name>
</gene>
<evidence type="ECO:0000256" key="2">
    <source>
        <dbReference type="ARBA" id="ARBA00022525"/>
    </source>
</evidence>
<dbReference type="SUPFAM" id="SSF50242">
    <property type="entry name" value="TIMP-like"/>
    <property type="match status" value="1"/>
</dbReference>
<dbReference type="WBParaSite" id="TCNE_0001345301-mRNA-1">
    <property type="protein sequence ID" value="TCNE_0001345301-mRNA-1"/>
    <property type="gene ID" value="TCNE_0001345301"/>
</dbReference>
<name>A0A183UY83_TOXCA</name>
<sequence>MDVDQTEFAFFGGKLLWISLMNISRLTFAYNAIEVQVTGRELVDGWTKYRLLVDSIFKRGNGVRIRHGEQSLWISNKSVICKCPKIRIGRRYLMLGRDDTNDISRPGIVLNTRSVIMEWNDDLLEKITRFSRKEKRGQCPARRRF</sequence>
<keyword evidence="2" id="KW-0964">Secreted</keyword>
<dbReference type="PROSITE" id="PS50189">
    <property type="entry name" value="NTR"/>
    <property type="match status" value="1"/>
</dbReference>
<dbReference type="GO" id="GO:0005576">
    <property type="term" value="C:extracellular region"/>
    <property type="evidence" value="ECO:0007669"/>
    <property type="project" value="UniProtKB-SubCell"/>
</dbReference>
<accession>A0A183UY83</accession>
<evidence type="ECO:0000256" key="1">
    <source>
        <dbReference type="ARBA" id="ARBA00004613"/>
    </source>
</evidence>
<dbReference type="SMART" id="SM00643">
    <property type="entry name" value="C345C"/>
    <property type="match status" value="1"/>
</dbReference>
<dbReference type="InterPro" id="IPR018933">
    <property type="entry name" value="Netrin_module_non-TIMP"/>
</dbReference>
<organism evidence="6 7">
    <name type="scientific">Toxocara canis</name>
    <name type="common">Canine roundworm</name>
    <dbReference type="NCBI Taxonomy" id="6265"/>
    <lineage>
        <taxon>Eukaryota</taxon>
        <taxon>Metazoa</taxon>
        <taxon>Ecdysozoa</taxon>
        <taxon>Nematoda</taxon>
        <taxon>Chromadorea</taxon>
        <taxon>Rhabditida</taxon>
        <taxon>Spirurina</taxon>
        <taxon>Ascaridomorpha</taxon>
        <taxon>Ascaridoidea</taxon>
        <taxon>Toxocaridae</taxon>
        <taxon>Toxocara</taxon>
    </lineage>
</organism>
<dbReference type="Proteomes" id="UP000050794">
    <property type="component" value="Unassembled WGS sequence"/>
</dbReference>
<evidence type="ECO:0000313" key="6">
    <source>
        <dbReference type="Proteomes" id="UP000050794"/>
    </source>
</evidence>
<evidence type="ECO:0000256" key="3">
    <source>
        <dbReference type="ARBA" id="ARBA00023157"/>
    </source>
</evidence>
<comment type="subcellular location">
    <subcellularLocation>
        <location evidence="1">Secreted</location>
    </subcellularLocation>
</comment>
<dbReference type="InterPro" id="IPR008993">
    <property type="entry name" value="TIMP-like_OB-fold"/>
</dbReference>
<dbReference type="Pfam" id="PF01759">
    <property type="entry name" value="NTR"/>
    <property type="match status" value="1"/>
</dbReference>
<keyword evidence="6" id="KW-1185">Reference proteome</keyword>
<keyword evidence="3" id="KW-1015">Disulfide bond</keyword>
<feature type="domain" description="NTR" evidence="4">
    <location>
        <begin position="9"/>
        <end position="139"/>
    </location>
</feature>
<dbReference type="EMBL" id="UYWY01021730">
    <property type="protein sequence ID" value="VDM44774.1"/>
    <property type="molecule type" value="Genomic_DNA"/>
</dbReference>
<reference evidence="7" key="1">
    <citation type="submission" date="2016-06" db="UniProtKB">
        <authorList>
            <consortium name="WormBaseParasite"/>
        </authorList>
    </citation>
    <scope>IDENTIFICATION</scope>
</reference>
<evidence type="ECO:0000313" key="5">
    <source>
        <dbReference type="EMBL" id="VDM44774.1"/>
    </source>
</evidence>
<dbReference type="AlphaFoldDB" id="A0A183UY83"/>